<keyword evidence="4" id="KW-1185">Reference proteome</keyword>
<keyword evidence="1" id="KW-0479">Metal-binding</keyword>
<feature type="domain" description="C2H2-type" evidence="3">
    <location>
        <begin position="279"/>
        <end position="307"/>
    </location>
</feature>
<keyword evidence="1" id="KW-0862">Zinc</keyword>
<reference evidence="5" key="2">
    <citation type="submission" date="2017-02" db="UniProtKB">
        <authorList>
            <consortium name="WormBaseParasite"/>
        </authorList>
    </citation>
    <scope>IDENTIFICATION</scope>
</reference>
<sequence>MNFKYIVGDPLSDVTLGAVNSVVQVQGTTFSLSPLITAVKEEPEEAPFFKVLHATDLLGTAGFDDEEDQPTASFVTSNERNLLRERFEKNFRCVPFNWTPPSILVTYSKPGIPANQTERSKEDYATCKLCGKTILASRFTNLSNHARRHAEAKKYRCAHCSFQHYEPFKVRSHKSKCRVEADPTSSIVTERLAPNSHEESSSLSSEQGSAADVKSESWVKVNQEQLSIKSACNSDEDTSSEQISEITADEEVKSDPDLVKCCLKNLVEHAKERCLLKQFECSLCGFANDNQLHVMSHAVTQHPNELPRVVEHK</sequence>
<dbReference type="Proteomes" id="UP000035642">
    <property type="component" value="Unassembled WGS sequence"/>
</dbReference>
<dbReference type="Gene3D" id="3.30.160.60">
    <property type="entry name" value="Classic Zinc Finger"/>
    <property type="match status" value="1"/>
</dbReference>
<feature type="region of interest" description="Disordered" evidence="2">
    <location>
        <begin position="230"/>
        <end position="249"/>
    </location>
</feature>
<dbReference type="AlphaFoldDB" id="A0A0K0DN74"/>
<keyword evidence="1" id="KW-0863">Zinc-finger</keyword>
<organism evidence="4 5">
    <name type="scientific">Angiostrongylus cantonensis</name>
    <name type="common">Rat lungworm</name>
    <dbReference type="NCBI Taxonomy" id="6313"/>
    <lineage>
        <taxon>Eukaryota</taxon>
        <taxon>Metazoa</taxon>
        <taxon>Ecdysozoa</taxon>
        <taxon>Nematoda</taxon>
        <taxon>Chromadorea</taxon>
        <taxon>Rhabditida</taxon>
        <taxon>Rhabditina</taxon>
        <taxon>Rhabditomorpha</taxon>
        <taxon>Strongyloidea</taxon>
        <taxon>Metastrongylidae</taxon>
        <taxon>Angiostrongylus</taxon>
    </lineage>
</organism>
<dbReference type="PROSITE" id="PS50157">
    <property type="entry name" value="ZINC_FINGER_C2H2_2"/>
    <property type="match status" value="1"/>
</dbReference>
<name>A0A0K0DN74_ANGCA</name>
<evidence type="ECO:0000313" key="5">
    <source>
        <dbReference type="WBParaSite" id="ACAC_0001319901-mRNA-1"/>
    </source>
</evidence>
<feature type="region of interest" description="Disordered" evidence="2">
    <location>
        <begin position="188"/>
        <end position="210"/>
    </location>
</feature>
<reference evidence="4" key="1">
    <citation type="submission" date="2012-09" db="EMBL/GenBank/DDBJ databases">
        <authorList>
            <person name="Martin A.A."/>
        </authorList>
    </citation>
    <scope>NUCLEOTIDE SEQUENCE</scope>
</reference>
<evidence type="ECO:0000259" key="3">
    <source>
        <dbReference type="PROSITE" id="PS50157"/>
    </source>
</evidence>
<evidence type="ECO:0000256" key="2">
    <source>
        <dbReference type="SAM" id="MobiDB-lite"/>
    </source>
</evidence>
<evidence type="ECO:0000313" key="4">
    <source>
        <dbReference type="Proteomes" id="UP000035642"/>
    </source>
</evidence>
<evidence type="ECO:0000256" key="1">
    <source>
        <dbReference type="PROSITE-ProRule" id="PRU00042"/>
    </source>
</evidence>
<accession>A0A0K0DN74</accession>
<protein>
    <submittedName>
        <fullName evidence="5">C2H2-type domain-containing protein</fullName>
    </submittedName>
</protein>
<proteinExistence type="predicted"/>
<dbReference type="InterPro" id="IPR013087">
    <property type="entry name" value="Znf_C2H2_type"/>
</dbReference>
<dbReference type="WBParaSite" id="ACAC_0001319901-mRNA-1">
    <property type="protein sequence ID" value="ACAC_0001319901-mRNA-1"/>
    <property type="gene ID" value="ACAC_0001319901"/>
</dbReference>
<dbReference type="GO" id="GO:0008270">
    <property type="term" value="F:zinc ion binding"/>
    <property type="evidence" value="ECO:0007669"/>
    <property type="project" value="UniProtKB-KW"/>
</dbReference>